<proteinExistence type="predicted"/>
<sequence>MKINQGGFNKRLESNANGRRLDPQGVSAAPITSFGHKTLVGTSASPPVDEAAIAKLIMLSQTPGPSVVPDFEGLAMAPGSGEGSDVATPAVISA</sequence>
<name>A0AAD7HWZ4_9AGAR</name>
<reference evidence="2" key="1">
    <citation type="submission" date="2023-03" db="EMBL/GenBank/DDBJ databases">
        <title>Massive genome expansion in bonnet fungi (Mycena s.s.) driven by repeated elements and novel gene families across ecological guilds.</title>
        <authorList>
            <consortium name="Lawrence Berkeley National Laboratory"/>
            <person name="Harder C.B."/>
            <person name="Miyauchi S."/>
            <person name="Viragh M."/>
            <person name="Kuo A."/>
            <person name="Thoen E."/>
            <person name="Andreopoulos B."/>
            <person name="Lu D."/>
            <person name="Skrede I."/>
            <person name="Drula E."/>
            <person name="Henrissat B."/>
            <person name="Morin E."/>
            <person name="Kohler A."/>
            <person name="Barry K."/>
            <person name="LaButti K."/>
            <person name="Morin E."/>
            <person name="Salamov A."/>
            <person name="Lipzen A."/>
            <person name="Mereny Z."/>
            <person name="Hegedus B."/>
            <person name="Baldrian P."/>
            <person name="Stursova M."/>
            <person name="Weitz H."/>
            <person name="Taylor A."/>
            <person name="Grigoriev I.V."/>
            <person name="Nagy L.G."/>
            <person name="Martin F."/>
            <person name="Kauserud H."/>
        </authorList>
    </citation>
    <scope>NUCLEOTIDE SEQUENCE</scope>
    <source>
        <strain evidence="2">CBHHK182m</strain>
    </source>
</reference>
<dbReference type="AlphaFoldDB" id="A0AAD7HWZ4"/>
<organism evidence="2 3">
    <name type="scientific">Mycena metata</name>
    <dbReference type="NCBI Taxonomy" id="1033252"/>
    <lineage>
        <taxon>Eukaryota</taxon>
        <taxon>Fungi</taxon>
        <taxon>Dikarya</taxon>
        <taxon>Basidiomycota</taxon>
        <taxon>Agaricomycotina</taxon>
        <taxon>Agaricomycetes</taxon>
        <taxon>Agaricomycetidae</taxon>
        <taxon>Agaricales</taxon>
        <taxon>Marasmiineae</taxon>
        <taxon>Mycenaceae</taxon>
        <taxon>Mycena</taxon>
    </lineage>
</organism>
<feature type="region of interest" description="Disordered" evidence="1">
    <location>
        <begin position="1"/>
        <end position="29"/>
    </location>
</feature>
<gene>
    <name evidence="2" type="ORF">B0H16DRAFT_1893688</name>
</gene>
<evidence type="ECO:0000313" key="3">
    <source>
        <dbReference type="Proteomes" id="UP001215598"/>
    </source>
</evidence>
<accession>A0AAD7HWZ4</accession>
<dbReference type="Proteomes" id="UP001215598">
    <property type="component" value="Unassembled WGS sequence"/>
</dbReference>
<evidence type="ECO:0000313" key="2">
    <source>
        <dbReference type="EMBL" id="KAJ7730192.1"/>
    </source>
</evidence>
<evidence type="ECO:0000256" key="1">
    <source>
        <dbReference type="SAM" id="MobiDB-lite"/>
    </source>
</evidence>
<protein>
    <submittedName>
        <fullName evidence="2">Uncharacterized protein</fullName>
    </submittedName>
</protein>
<dbReference type="EMBL" id="JARKIB010000161">
    <property type="protein sequence ID" value="KAJ7730192.1"/>
    <property type="molecule type" value="Genomic_DNA"/>
</dbReference>
<comment type="caution">
    <text evidence="2">The sequence shown here is derived from an EMBL/GenBank/DDBJ whole genome shotgun (WGS) entry which is preliminary data.</text>
</comment>
<keyword evidence="3" id="KW-1185">Reference proteome</keyword>